<dbReference type="InterPro" id="IPR016454">
    <property type="entry name" value="Cysteine_dSase"/>
</dbReference>
<keyword evidence="9" id="KW-0411">Iron-sulfur</keyword>
<dbReference type="InterPro" id="IPR015422">
    <property type="entry name" value="PyrdxlP-dep_Trfase_small"/>
</dbReference>
<feature type="domain" description="Aminotransferase class V" evidence="11">
    <location>
        <begin position="8"/>
        <end position="347"/>
    </location>
</feature>
<evidence type="ECO:0000256" key="2">
    <source>
        <dbReference type="ARBA" id="ARBA00003120"/>
    </source>
</evidence>
<evidence type="ECO:0000256" key="9">
    <source>
        <dbReference type="ARBA" id="ARBA00023014"/>
    </source>
</evidence>
<evidence type="ECO:0000256" key="4">
    <source>
        <dbReference type="ARBA" id="ARBA00013558"/>
    </source>
</evidence>
<keyword evidence="13" id="KW-1185">Reference proteome</keyword>
<comment type="catalytic activity">
    <reaction evidence="10">
        <text>(sulfur carrier)-H + L-cysteine = (sulfur carrier)-SH + L-alanine</text>
        <dbReference type="Rhea" id="RHEA:43892"/>
        <dbReference type="Rhea" id="RHEA-COMP:14737"/>
        <dbReference type="Rhea" id="RHEA-COMP:14739"/>
        <dbReference type="ChEBI" id="CHEBI:29917"/>
        <dbReference type="ChEBI" id="CHEBI:35235"/>
        <dbReference type="ChEBI" id="CHEBI:57972"/>
        <dbReference type="ChEBI" id="CHEBI:64428"/>
        <dbReference type="EC" id="2.8.1.7"/>
    </reaction>
</comment>
<comment type="cofactor">
    <cofactor evidence="1">
        <name>pyridoxal 5'-phosphate</name>
        <dbReference type="ChEBI" id="CHEBI:597326"/>
    </cofactor>
</comment>
<dbReference type="PANTHER" id="PTHR11601">
    <property type="entry name" value="CYSTEINE DESULFURYLASE FAMILY MEMBER"/>
    <property type="match status" value="1"/>
</dbReference>
<dbReference type="PANTHER" id="PTHR11601:SF34">
    <property type="entry name" value="CYSTEINE DESULFURASE"/>
    <property type="match status" value="1"/>
</dbReference>
<accession>A0ABQ0QFY2</accession>
<protein>
    <recommendedName>
        <fullName evidence="4">Cysteine desulfurase</fullName>
    </recommendedName>
</protein>
<dbReference type="InterPro" id="IPR000192">
    <property type="entry name" value="Aminotrans_V_dom"/>
</dbReference>
<organism evidence="12 13">
    <name type="scientific">Neokomagataea tanensis NBRC 106556</name>
    <dbReference type="NCBI Taxonomy" id="1223519"/>
    <lineage>
        <taxon>Bacteria</taxon>
        <taxon>Pseudomonadati</taxon>
        <taxon>Pseudomonadota</taxon>
        <taxon>Alphaproteobacteria</taxon>
        <taxon>Acetobacterales</taxon>
        <taxon>Acetobacteraceae</taxon>
        <taxon>Neokomagataea</taxon>
    </lineage>
</organism>
<dbReference type="Gene3D" id="3.40.640.10">
    <property type="entry name" value="Type I PLP-dependent aspartate aminotransferase-like (Major domain)"/>
    <property type="match status" value="1"/>
</dbReference>
<dbReference type="Gene3D" id="3.90.1150.10">
    <property type="entry name" value="Aspartate Aminotransferase, domain 1"/>
    <property type="match status" value="1"/>
</dbReference>
<dbReference type="InterPro" id="IPR015424">
    <property type="entry name" value="PyrdxlP-dep_Trfase"/>
</dbReference>
<dbReference type="Gene3D" id="1.10.260.50">
    <property type="match status" value="1"/>
</dbReference>
<evidence type="ECO:0000256" key="3">
    <source>
        <dbReference type="ARBA" id="ARBA00006490"/>
    </source>
</evidence>
<dbReference type="EMBL" id="BAQB01000001">
    <property type="protein sequence ID" value="GBR43194.1"/>
    <property type="molecule type" value="Genomic_DNA"/>
</dbReference>
<dbReference type="RefSeq" id="WP_068168145.1">
    <property type="nucleotide sequence ID" value="NZ_BAQB01000001.1"/>
</dbReference>
<name>A0ABQ0QFY2_9PROT</name>
<proteinExistence type="inferred from homology"/>
<comment type="function">
    <text evidence="2">Catalyzes the removal of elemental sulfur atoms from cysteine to produce alanine. Seems to participate in the biosynthesis of the nitrogenase metalloclusters by providing the inorganic sulfur required for the Fe-S core formation.</text>
</comment>
<evidence type="ECO:0000256" key="8">
    <source>
        <dbReference type="ARBA" id="ARBA00023004"/>
    </source>
</evidence>
<comment type="similarity">
    <text evidence="3">Belongs to the class-V pyridoxal-phosphate-dependent aminotransferase family. NifS/IscS subfamily.</text>
</comment>
<evidence type="ECO:0000259" key="11">
    <source>
        <dbReference type="Pfam" id="PF00266"/>
    </source>
</evidence>
<keyword evidence="7" id="KW-0663">Pyridoxal phosphate</keyword>
<dbReference type="Proteomes" id="UP001062443">
    <property type="component" value="Unassembled WGS sequence"/>
</dbReference>
<dbReference type="PIRSF" id="PIRSF005572">
    <property type="entry name" value="NifS"/>
    <property type="match status" value="1"/>
</dbReference>
<keyword evidence="5" id="KW-0808">Transferase</keyword>
<keyword evidence="6" id="KW-0479">Metal-binding</keyword>
<evidence type="ECO:0000256" key="7">
    <source>
        <dbReference type="ARBA" id="ARBA00022898"/>
    </source>
</evidence>
<evidence type="ECO:0000256" key="6">
    <source>
        <dbReference type="ARBA" id="ARBA00022723"/>
    </source>
</evidence>
<evidence type="ECO:0000256" key="5">
    <source>
        <dbReference type="ARBA" id="ARBA00022679"/>
    </source>
</evidence>
<gene>
    <name evidence="12" type="ORF">AA106556_0007</name>
</gene>
<evidence type="ECO:0000313" key="12">
    <source>
        <dbReference type="EMBL" id="GBR43194.1"/>
    </source>
</evidence>
<dbReference type="SUPFAM" id="SSF53383">
    <property type="entry name" value="PLP-dependent transferases"/>
    <property type="match status" value="1"/>
</dbReference>
<dbReference type="InterPro" id="IPR015421">
    <property type="entry name" value="PyrdxlP-dep_Trfase_major"/>
</dbReference>
<evidence type="ECO:0000256" key="10">
    <source>
        <dbReference type="ARBA" id="ARBA00050776"/>
    </source>
</evidence>
<comment type="caution">
    <text evidence="12">The sequence shown here is derived from an EMBL/GenBank/DDBJ whole genome shotgun (WGS) entry which is preliminary data.</text>
</comment>
<evidence type="ECO:0000313" key="13">
    <source>
        <dbReference type="Proteomes" id="UP001062443"/>
    </source>
</evidence>
<sequence length="363" mass="37747">MTFLSAQTYLDANATEPLRPEAREAVIAALDLVGNPSSVHAFGRAVRRALEEARSVFGHGFGRDPDQCVFTSGGTEANALALHAYGAGRRVLIGATEHDAIRRVVPGAEIIPVLRDGVLDCAVLREKLAESGPAFVCVMAANNETGVLSPLEDVHALCREFGARLHVDAVQSAGRIEQSLEGCSVALSGHKMGGPKGAGALLLPDAESIDALMPGGGQERGRRGGTQALPAIMGMAAAFTAAREQDWSVVDGLRAQIDAAVQRLGARVAGYGAARLPNTSNVILDGVGAQIQLMTLDLAGFAVSAGSACSSGKVAASHVLTAMGEHDGATQALRVSLPWNVQNVQVDGFIAAYEQMVQRLRKA</sequence>
<dbReference type="Pfam" id="PF00266">
    <property type="entry name" value="Aminotran_5"/>
    <property type="match status" value="1"/>
</dbReference>
<reference evidence="12" key="1">
    <citation type="submission" date="2013-04" db="EMBL/GenBank/DDBJ databases">
        <title>The genome sequencing project of 58 acetic acid bacteria.</title>
        <authorList>
            <person name="Okamoto-Kainuma A."/>
            <person name="Ishikawa M."/>
            <person name="Umino S."/>
            <person name="Koizumi Y."/>
            <person name="Shiwa Y."/>
            <person name="Yoshikawa H."/>
            <person name="Matsutani M."/>
            <person name="Matsushita K."/>
        </authorList>
    </citation>
    <scope>NUCLEOTIDE SEQUENCE</scope>
    <source>
        <strain evidence="12">NBRC 106556</strain>
    </source>
</reference>
<evidence type="ECO:0000256" key="1">
    <source>
        <dbReference type="ARBA" id="ARBA00001933"/>
    </source>
</evidence>
<keyword evidence="8" id="KW-0408">Iron</keyword>